<evidence type="ECO:0000256" key="3">
    <source>
        <dbReference type="SAM" id="MobiDB-lite"/>
    </source>
</evidence>
<dbReference type="Proteomes" id="UP000785783">
    <property type="component" value="Unassembled WGS sequence"/>
</dbReference>
<evidence type="ECO:0000259" key="4">
    <source>
        <dbReference type="Pfam" id="PF08241"/>
    </source>
</evidence>
<evidence type="ECO:0000313" key="5">
    <source>
        <dbReference type="EMBL" id="MBL6762190.1"/>
    </source>
</evidence>
<gene>
    <name evidence="5" type="ORF">ISQ19_05785</name>
</gene>
<dbReference type="InterPro" id="IPR029063">
    <property type="entry name" value="SAM-dependent_MTases_sf"/>
</dbReference>
<dbReference type="AlphaFoldDB" id="A0A937HIE3"/>
<feature type="region of interest" description="Disordered" evidence="3">
    <location>
        <begin position="275"/>
        <end position="298"/>
    </location>
</feature>
<dbReference type="CDD" id="cd02440">
    <property type="entry name" value="AdoMet_MTases"/>
    <property type="match status" value="1"/>
</dbReference>
<dbReference type="PANTHER" id="PTHR13090:SF1">
    <property type="entry name" value="ARGININE-HYDROXYLASE NDUFAF5, MITOCHONDRIAL"/>
    <property type="match status" value="1"/>
</dbReference>
<sequence>MDTKVSRNKVPRIFDRARLRRNRARRAAALAQYDFLLRRAADDLAGRIAVQNRHFETALCLGASGGVLREALNAQGGGRIATLIEADISANLVPSGGLVLDEEALPIKPQSLDLVVAAWGLHHVNDLPGALVQIRRALKPDGLFLAALPGGATLAPLRAAFLDAEAALMGGAQPHIHPFADLQDLAALMQRAGFALPVADSDMVAVRYQNPYRLLDDLRGMGEANILTTRPRRALRRDVLTRALAQFAATTQQAGKAVAEFELCYLAGWAPHDSHNKPHQEGQPITRFDESALPEADT</sequence>
<dbReference type="InterPro" id="IPR050602">
    <property type="entry name" value="Malonyl-ACP_OMT"/>
</dbReference>
<evidence type="ECO:0000256" key="1">
    <source>
        <dbReference type="ARBA" id="ARBA00022603"/>
    </source>
</evidence>
<dbReference type="GO" id="GO:0008757">
    <property type="term" value="F:S-adenosylmethionine-dependent methyltransferase activity"/>
    <property type="evidence" value="ECO:0007669"/>
    <property type="project" value="InterPro"/>
</dbReference>
<evidence type="ECO:0000256" key="2">
    <source>
        <dbReference type="ARBA" id="ARBA00022679"/>
    </source>
</evidence>
<accession>A0A937HIE3</accession>
<dbReference type="Pfam" id="PF08241">
    <property type="entry name" value="Methyltransf_11"/>
    <property type="match status" value="1"/>
</dbReference>
<dbReference type="SUPFAM" id="SSF53335">
    <property type="entry name" value="S-adenosyl-L-methionine-dependent methyltransferases"/>
    <property type="match status" value="1"/>
</dbReference>
<keyword evidence="1 5" id="KW-0489">Methyltransferase</keyword>
<comment type="caution">
    <text evidence="5">The sequence shown here is derived from an EMBL/GenBank/DDBJ whole genome shotgun (WGS) entry which is preliminary data.</text>
</comment>
<dbReference type="InterPro" id="IPR013216">
    <property type="entry name" value="Methyltransf_11"/>
</dbReference>
<dbReference type="Gene3D" id="3.40.50.150">
    <property type="entry name" value="Vaccinia Virus protein VP39"/>
    <property type="match status" value="1"/>
</dbReference>
<name>A0A937HIE3_9PROT</name>
<keyword evidence="2" id="KW-0808">Transferase</keyword>
<dbReference type="GO" id="GO:0032259">
    <property type="term" value="P:methylation"/>
    <property type="evidence" value="ECO:0007669"/>
    <property type="project" value="UniProtKB-KW"/>
</dbReference>
<dbReference type="PANTHER" id="PTHR13090">
    <property type="entry name" value="ARGININE-HYDROXYLASE NDUFAF5, MITOCHONDRIAL"/>
    <property type="match status" value="1"/>
</dbReference>
<evidence type="ECO:0000313" key="6">
    <source>
        <dbReference type="Proteomes" id="UP000785783"/>
    </source>
</evidence>
<feature type="domain" description="Methyltransferase type 11" evidence="4">
    <location>
        <begin position="59"/>
        <end position="145"/>
    </location>
</feature>
<reference evidence="5" key="1">
    <citation type="submission" date="2020-10" db="EMBL/GenBank/DDBJ databases">
        <title>Microbiome of the Black Sea water column analyzed by genome centric metagenomics.</title>
        <authorList>
            <person name="Cabello-Yeves P.J."/>
            <person name="Callieri C."/>
            <person name="Picazo A."/>
            <person name="Mehrshad M."/>
            <person name="Haro-Moreno J.M."/>
            <person name="Roda-Garcia J."/>
            <person name="Dzembekova N."/>
            <person name="Slabakova V."/>
            <person name="Slabakova N."/>
            <person name="Moncheva S."/>
            <person name="Rodriguez-Valera F."/>
        </authorList>
    </citation>
    <scope>NUCLEOTIDE SEQUENCE</scope>
    <source>
        <strain evidence="5">BS307-5m-G5</strain>
    </source>
</reference>
<dbReference type="EMBL" id="JADHOK010000083">
    <property type="protein sequence ID" value="MBL6762190.1"/>
    <property type="molecule type" value="Genomic_DNA"/>
</dbReference>
<organism evidence="5 6">
    <name type="scientific">PS1 clade bacterium</name>
    <dbReference type="NCBI Taxonomy" id="2175152"/>
    <lineage>
        <taxon>Bacteria</taxon>
        <taxon>Pseudomonadati</taxon>
        <taxon>Pseudomonadota</taxon>
        <taxon>Alphaproteobacteria</taxon>
        <taxon>PS1 clade</taxon>
    </lineage>
</organism>
<protein>
    <submittedName>
        <fullName evidence="5">Methyltransferase domain-containing protein</fullName>
    </submittedName>
</protein>
<proteinExistence type="predicted"/>